<organism evidence="2">
    <name type="scientific">marine sediment metagenome</name>
    <dbReference type="NCBI Taxonomy" id="412755"/>
    <lineage>
        <taxon>unclassified sequences</taxon>
        <taxon>metagenomes</taxon>
        <taxon>ecological metagenomes</taxon>
    </lineage>
</organism>
<proteinExistence type="predicted"/>
<name>A0A0F8ZDF9_9ZZZZ</name>
<dbReference type="AlphaFoldDB" id="A0A0F8ZDF9"/>
<protein>
    <submittedName>
        <fullName evidence="2">Uncharacterized protein</fullName>
    </submittedName>
</protein>
<feature type="non-terminal residue" evidence="2">
    <location>
        <position position="1"/>
    </location>
</feature>
<evidence type="ECO:0000313" key="2">
    <source>
        <dbReference type="EMBL" id="KKK64524.1"/>
    </source>
</evidence>
<accession>A0A0F8ZDF9</accession>
<feature type="region of interest" description="Disordered" evidence="1">
    <location>
        <begin position="55"/>
        <end position="75"/>
    </location>
</feature>
<evidence type="ECO:0000256" key="1">
    <source>
        <dbReference type="SAM" id="MobiDB-lite"/>
    </source>
</evidence>
<comment type="caution">
    <text evidence="2">The sequence shown here is derived from an EMBL/GenBank/DDBJ whole genome shotgun (WGS) entry which is preliminary data.</text>
</comment>
<gene>
    <name evidence="2" type="ORF">LCGC14_2983330</name>
</gene>
<dbReference type="EMBL" id="LAZR01060987">
    <property type="protein sequence ID" value="KKK64524.1"/>
    <property type="molecule type" value="Genomic_DNA"/>
</dbReference>
<reference evidence="2" key="1">
    <citation type="journal article" date="2015" name="Nature">
        <title>Complex archaea that bridge the gap between prokaryotes and eukaryotes.</title>
        <authorList>
            <person name="Spang A."/>
            <person name="Saw J.H."/>
            <person name="Jorgensen S.L."/>
            <person name="Zaremba-Niedzwiedzka K."/>
            <person name="Martijn J."/>
            <person name="Lind A.E."/>
            <person name="van Eijk R."/>
            <person name="Schleper C."/>
            <person name="Guy L."/>
            <person name="Ettema T.J."/>
        </authorList>
    </citation>
    <scope>NUCLEOTIDE SEQUENCE</scope>
</reference>
<sequence>GYGKSPEEREEISRAVALKAAVDNTPEGTTPAKVITEATKYLDFLRVAKAADPKVSEPAQVVPEPQLSDPSTSPVVTKDALKGLGALAKELGVPTDWLKAAALRLYGKGDINTITEAELSDLTDKLGKEAERLKEESPF</sequence>